<dbReference type="InterPro" id="IPR005225">
    <property type="entry name" value="Small_GTP-bd"/>
</dbReference>
<gene>
    <name evidence="11" type="primary">Rab7a_0</name>
    <name evidence="11" type="ORF">GTO95_0014877</name>
</gene>
<evidence type="ECO:0000256" key="3">
    <source>
        <dbReference type="ARBA" id="ARBA00022448"/>
    </source>
</evidence>
<evidence type="ECO:0000256" key="1">
    <source>
        <dbReference type="ARBA" id="ARBA00004616"/>
    </source>
</evidence>
<dbReference type="PRINTS" id="PR00449">
    <property type="entry name" value="RASTRNSFRMNG"/>
</dbReference>
<keyword evidence="3" id="KW-0813">Transport</keyword>
<name>A0A8J7NVQ0_ATRSP</name>
<dbReference type="CDD" id="cd01862">
    <property type="entry name" value="Rab7"/>
    <property type="match status" value="1"/>
</dbReference>
<dbReference type="SUPFAM" id="SSF52540">
    <property type="entry name" value="P-loop containing nucleoside triphosphate hydrolases"/>
    <property type="match status" value="1"/>
</dbReference>
<keyword evidence="5" id="KW-0653">Protein transport</keyword>
<dbReference type="SMART" id="SM00175">
    <property type="entry name" value="RAB"/>
    <property type="match status" value="1"/>
</dbReference>
<proteinExistence type="inferred from homology"/>
<dbReference type="GO" id="GO:0005770">
    <property type="term" value="C:late endosome"/>
    <property type="evidence" value="ECO:0007669"/>
    <property type="project" value="UniProtKB-ARBA"/>
</dbReference>
<dbReference type="EMBL" id="JAAWVO010044717">
    <property type="protein sequence ID" value="MBN3319408.1"/>
    <property type="molecule type" value="Genomic_DNA"/>
</dbReference>
<dbReference type="GO" id="GO:0030670">
    <property type="term" value="C:phagocytic vesicle membrane"/>
    <property type="evidence" value="ECO:0007669"/>
    <property type="project" value="UniProtKB-SubCell"/>
</dbReference>
<evidence type="ECO:0000313" key="11">
    <source>
        <dbReference type="EMBL" id="MBN3319408.1"/>
    </source>
</evidence>
<evidence type="ECO:0000256" key="8">
    <source>
        <dbReference type="ARBA" id="ARBA00023289"/>
    </source>
</evidence>
<dbReference type="GO" id="GO:0002682">
    <property type="term" value="P:regulation of immune system process"/>
    <property type="evidence" value="ECO:0007669"/>
    <property type="project" value="UniProtKB-ARBA"/>
</dbReference>
<keyword evidence="7" id="KW-0449">Lipoprotein</keyword>
<dbReference type="PANTHER" id="PTHR47981">
    <property type="entry name" value="RAB FAMILY"/>
    <property type="match status" value="1"/>
</dbReference>
<dbReference type="Proteomes" id="UP000736164">
    <property type="component" value="Unassembled WGS sequence"/>
</dbReference>
<dbReference type="InterPro" id="IPR027417">
    <property type="entry name" value="P-loop_NTPase"/>
</dbReference>
<comment type="caution">
    <text evidence="11">The sequence shown here is derived from an EMBL/GenBank/DDBJ whole genome shotgun (WGS) entry which is preliminary data.</text>
</comment>
<dbReference type="Pfam" id="PF00071">
    <property type="entry name" value="Ras"/>
    <property type="match status" value="1"/>
</dbReference>
<keyword evidence="4" id="KW-0547">Nucleotide-binding</keyword>
<evidence type="ECO:0000256" key="6">
    <source>
        <dbReference type="ARBA" id="ARBA00023134"/>
    </source>
</evidence>
<evidence type="ECO:0000313" key="12">
    <source>
        <dbReference type="Proteomes" id="UP000736164"/>
    </source>
</evidence>
<dbReference type="AlphaFoldDB" id="A0A8J7NVQ0"/>
<dbReference type="GO" id="GO:0015031">
    <property type="term" value="P:protein transport"/>
    <property type="evidence" value="ECO:0007669"/>
    <property type="project" value="UniProtKB-KW"/>
</dbReference>
<dbReference type="SMART" id="SM00176">
    <property type="entry name" value="RAN"/>
    <property type="match status" value="1"/>
</dbReference>
<accession>A0A8J7NVQ0</accession>
<dbReference type="GO" id="GO:0008333">
    <property type="term" value="P:endosome to lysosome transport"/>
    <property type="evidence" value="ECO:0007669"/>
    <property type="project" value="TreeGrafter"/>
</dbReference>
<evidence type="ECO:0000256" key="7">
    <source>
        <dbReference type="ARBA" id="ARBA00023288"/>
    </source>
</evidence>
<feature type="non-terminal residue" evidence="11">
    <location>
        <position position="205"/>
    </location>
</feature>
<dbReference type="NCBIfam" id="TIGR00231">
    <property type="entry name" value="small_GTP"/>
    <property type="match status" value="1"/>
</dbReference>
<dbReference type="FunFam" id="3.40.50.300:FF:000751">
    <property type="entry name" value="Rab family GTPase, putative"/>
    <property type="match status" value="1"/>
</dbReference>
<dbReference type="GO" id="GO:0005525">
    <property type="term" value="F:GTP binding"/>
    <property type="evidence" value="ECO:0007669"/>
    <property type="project" value="UniProtKB-KW"/>
</dbReference>
<protein>
    <recommendedName>
        <fullName evidence="10">Ras-related protein Rab-7b</fullName>
    </recommendedName>
</protein>
<dbReference type="GO" id="GO:0090385">
    <property type="term" value="P:phagosome-lysosome fusion"/>
    <property type="evidence" value="ECO:0007669"/>
    <property type="project" value="TreeGrafter"/>
</dbReference>
<comment type="subcellular location">
    <subcellularLocation>
        <location evidence="1">Cytoplasmic vesicle</location>
        <location evidence="1">Phagosome membrane</location>
        <topology evidence="1">Lipid-anchor</topology>
        <orientation evidence="1">Cytoplasmic side</orientation>
    </subcellularLocation>
</comment>
<evidence type="ECO:0000256" key="2">
    <source>
        <dbReference type="ARBA" id="ARBA00006270"/>
    </source>
</evidence>
<dbReference type="Gene3D" id="3.40.50.300">
    <property type="entry name" value="P-loop containing nucleotide triphosphate hydrolases"/>
    <property type="match status" value="1"/>
</dbReference>
<dbReference type="SMART" id="SM00173">
    <property type="entry name" value="RAS"/>
    <property type="match status" value="1"/>
</dbReference>
<comment type="similarity">
    <text evidence="2">Belongs to the small GTPase superfamily. Rab family.</text>
</comment>
<evidence type="ECO:0000256" key="10">
    <source>
        <dbReference type="ARBA" id="ARBA00067801"/>
    </source>
</evidence>
<dbReference type="SMART" id="SM00174">
    <property type="entry name" value="RHO"/>
    <property type="match status" value="1"/>
</dbReference>
<dbReference type="PROSITE" id="PS51419">
    <property type="entry name" value="RAB"/>
    <property type="match status" value="1"/>
</dbReference>
<organism evidence="11 12">
    <name type="scientific">Atractosteus spatula</name>
    <name type="common">Alligator gar</name>
    <name type="synonym">Lepisosteus spatula</name>
    <dbReference type="NCBI Taxonomy" id="7917"/>
    <lineage>
        <taxon>Eukaryota</taxon>
        <taxon>Metazoa</taxon>
        <taxon>Chordata</taxon>
        <taxon>Craniata</taxon>
        <taxon>Vertebrata</taxon>
        <taxon>Euteleostomi</taxon>
        <taxon>Actinopterygii</taxon>
        <taxon>Neopterygii</taxon>
        <taxon>Holostei</taxon>
        <taxon>Semionotiformes</taxon>
        <taxon>Lepisosteidae</taxon>
        <taxon>Atractosteus</taxon>
    </lineage>
</organism>
<reference evidence="11" key="1">
    <citation type="journal article" date="2021" name="Cell">
        <title>Tracing the genetic footprints of vertebrate landing in non-teleost ray-finned fishes.</title>
        <authorList>
            <person name="Bi X."/>
            <person name="Wang K."/>
            <person name="Yang L."/>
            <person name="Pan H."/>
            <person name="Jiang H."/>
            <person name="Wei Q."/>
            <person name="Fang M."/>
            <person name="Yu H."/>
            <person name="Zhu C."/>
            <person name="Cai Y."/>
            <person name="He Y."/>
            <person name="Gan X."/>
            <person name="Zeng H."/>
            <person name="Yu D."/>
            <person name="Zhu Y."/>
            <person name="Jiang H."/>
            <person name="Qiu Q."/>
            <person name="Yang H."/>
            <person name="Zhang Y.E."/>
            <person name="Wang W."/>
            <person name="Zhu M."/>
            <person name="He S."/>
            <person name="Zhang G."/>
        </authorList>
    </citation>
    <scope>NUCLEOTIDE SEQUENCE</scope>
    <source>
        <strain evidence="11">Allg_001</strain>
    </source>
</reference>
<keyword evidence="8" id="KW-0636">Prenylation</keyword>
<dbReference type="GO" id="GO:0003924">
    <property type="term" value="F:GTPase activity"/>
    <property type="evidence" value="ECO:0007669"/>
    <property type="project" value="InterPro"/>
</dbReference>
<sequence length="205" mass="22999">MSHAQKPHLKVILLGNSGAGKSSFMNQYVNRRFTNLYRATIGADFFTKDITVDNRPVSLQIWDTAGTERFQSLGGALYRGAHCCLLVFDVTSAASFAALDSWRREFMVQADPPDPQRFPFVVVGNKIDLDNREVTGKRVQDWCAELGAEYFEVSAKEDIGVDKPFLSAVRAALHYFKDYSPEAPGDYFQLTSRTPEEKPEGRCVC</sequence>
<dbReference type="PROSITE" id="PS51421">
    <property type="entry name" value="RAS"/>
    <property type="match status" value="1"/>
</dbReference>
<dbReference type="InterPro" id="IPR001806">
    <property type="entry name" value="Small_GTPase"/>
</dbReference>
<comment type="function">
    <text evidence="9">Controls vesicular trafficking from endosomes to the trans-Golgi network (TGN). Acts as a negative regulator of TLR9 signaling and can suppress TLR9-triggered TNFA, IL6, and IFNB production in macrophages by promoting TLR9 lysosomal degradation. Also negatively regulates TLR4 signaling in macrophages by promoting lysosomal degradation of TLR4. Promotes megakaryocytic differentiation by increasing NF-kappa-B-dependent IL6 production and subsequently enhancing the association of STAT3 with GATA1. Not involved in the regulation of the EGF- and EGFR degradation pathway.</text>
</comment>
<dbReference type="GO" id="GO:0005764">
    <property type="term" value="C:lysosome"/>
    <property type="evidence" value="ECO:0007669"/>
    <property type="project" value="TreeGrafter"/>
</dbReference>
<keyword evidence="12" id="KW-1185">Reference proteome</keyword>
<dbReference type="PANTHER" id="PTHR47981:SF6">
    <property type="entry name" value="SI:DKEY-13A21.4"/>
    <property type="match status" value="1"/>
</dbReference>
<keyword evidence="6" id="KW-0342">GTP-binding</keyword>
<feature type="non-terminal residue" evidence="11">
    <location>
        <position position="1"/>
    </location>
</feature>
<evidence type="ECO:0000256" key="4">
    <source>
        <dbReference type="ARBA" id="ARBA00022741"/>
    </source>
</evidence>
<evidence type="ECO:0000256" key="9">
    <source>
        <dbReference type="ARBA" id="ARBA00058158"/>
    </source>
</evidence>
<evidence type="ECO:0000256" key="5">
    <source>
        <dbReference type="ARBA" id="ARBA00022927"/>
    </source>
</evidence>